<feature type="compositionally biased region" description="Basic and acidic residues" evidence="1">
    <location>
        <begin position="97"/>
        <end position="106"/>
    </location>
</feature>
<evidence type="ECO:0000256" key="1">
    <source>
        <dbReference type="SAM" id="MobiDB-lite"/>
    </source>
</evidence>
<feature type="region of interest" description="Disordered" evidence="1">
    <location>
        <begin position="97"/>
        <end position="118"/>
    </location>
</feature>
<organism evidence="2 3">
    <name type="scientific">Tanacetum coccineum</name>
    <dbReference type="NCBI Taxonomy" id="301880"/>
    <lineage>
        <taxon>Eukaryota</taxon>
        <taxon>Viridiplantae</taxon>
        <taxon>Streptophyta</taxon>
        <taxon>Embryophyta</taxon>
        <taxon>Tracheophyta</taxon>
        <taxon>Spermatophyta</taxon>
        <taxon>Magnoliopsida</taxon>
        <taxon>eudicotyledons</taxon>
        <taxon>Gunneridae</taxon>
        <taxon>Pentapetalae</taxon>
        <taxon>asterids</taxon>
        <taxon>campanulids</taxon>
        <taxon>Asterales</taxon>
        <taxon>Asteraceae</taxon>
        <taxon>Asteroideae</taxon>
        <taxon>Anthemideae</taxon>
        <taxon>Anthemidinae</taxon>
        <taxon>Tanacetum</taxon>
    </lineage>
</organism>
<reference evidence="2" key="2">
    <citation type="submission" date="2022-01" db="EMBL/GenBank/DDBJ databases">
        <authorList>
            <person name="Yamashiro T."/>
            <person name="Shiraishi A."/>
            <person name="Satake H."/>
            <person name="Nakayama K."/>
        </authorList>
    </citation>
    <scope>NUCLEOTIDE SEQUENCE</scope>
</reference>
<dbReference type="EMBL" id="BQNB010021400">
    <property type="protein sequence ID" value="GJU06030.1"/>
    <property type="molecule type" value="Genomic_DNA"/>
</dbReference>
<gene>
    <name evidence="2" type="ORF">Tco_1122460</name>
</gene>
<protein>
    <submittedName>
        <fullName evidence="2">Uncharacterized protein</fullName>
    </submittedName>
</protein>
<dbReference type="Proteomes" id="UP001151760">
    <property type="component" value="Unassembled WGS sequence"/>
</dbReference>
<sequence>MDSVSRVRSRESDTRGVGNMIRTIHSINAVLVTRKKGRSKIKGAYGFSKMNVLDCLGKNWNDDVEKDIEDCSNNVTEKCGVVNNNMSNNVEGEILEDHFDGDRGNDTIEDNADVNTID</sequence>
<evidence type="ECO:0000313" key="3">
    <source>
        <dbReference type="Proteomes" id="UP001151760"/>
    </source>
</evidence>
<evidence type="ECO:0000313" key="2">
    <source>
        <dbReference type="EMBL" id="GJU06030.1"/>
    </source>
</evidence>
<reference evidence="2" key="1">
    <citation type="journal article" date="2022" name="Int. J. Mol. Sci.">
        <title>Draft Genome of Tanacetum Coccineum: Genomic Comparison of Closely Related Tanacetum-Family Plants.</title>
        <authorList>
            <person name="Yamashiro T."/>
            <person name="Shiraishi A."/>
            <person name="Nakayama K."/>
            <person name="Satake H."/>
        </authorList>
    </citation>
    <scope>NUCLEOTIDE SEQUENCE</scope>
</reference>
<name>A0ABQ5J0N5_9ASTR</name>
<accession>A0ABQ5J0N5</accession>
<comment type="caution">
    <text evidence="2">The sequence shown here is derived from an EMBL/GenBank/DDBJ whole genome shotgun (WGS) entry which is preliminary data.</text>
</comment>
<proteinExistence type="predicted"/>
<keyword evidence="3" id="KW-1185">Reference proteome</keyword>